<evidence type="ECO:0000256" key="1">
    <source>
        <dbReference type="SAM" id="Coils"/>
    </source>
</evidence>
<keyword evidence="4" id="KW-1185">Reference proteome</keyword>
<comment type="caution">
    <text evidence="3">The sequence shown here is derived from an EMBL/GenBank/DDBJ whole genome shotgun (WGS) entry which is preliminary data.</text>
</comment>
<accession>A0A4Y7T5D4</accession>
<organism evidence="3 4">
    <name type="scientific">Coprinellus micaceus</name>
    <name type="common">Glistening ink-cap mushroom</name>
    <name type="synonym">Coprinus micaceus</name>
    <dbReference type="NCBI Taxonomy" id="71717"/>
    <lineage>
        <taxon>Eukaryota</taxon>
        <taxon>Fungi</taxon>
        <taxon>Dikarya</taxon>
        <taxon>Basidiomycota</taxon>
        <taxon>Agaricomycotina</taxon>
        <taxon>Agaricomycetes</taxon>
        <taxon>Agaricomycetidae</taxon>
        <taxon>Agaricales</taxon>
        <taxon>Agaricineae</taxon>
        <taxon>Psathyrellaceae</taxon>
        <taxon>Coprinellus</taxon>
    </lineage>
</organism>
<proteinExistence type="predicted"/>
<dbReference type="AlphaFoldDB" id="A0A4Y7T5D4"/>
<evidence type="ECO:0000256" key="2">
    <source>
        <dbReference type="SAM" id="MobiDB-lite"/>
    </source>
</evidence>
<dbReference type="OrthoDB" id="3365698at2759"/>
<evidence type="ECO:0000313" key="3">
    <source>
        <dbReference type="EMBL" id="TEB29373.1"/>
    </source>
</evidence>
<dbReference type="EMBL" id="QPFP01000027">
    <property type="protein sequence ID" value="TEB29373.1"/>
    <property type="molecule type" value="Genomic_DNA"/>
</dbReference>
<dbReference type="Proteomes" id="UP000298030">
    <property type="component" value="Unassembled WGS sequence"/>
</dbReference>
<dbReference type="STRING" id="71717.A0A4Y7T5D4"/>
<name>A0A4Y7T5D4_COPMI</name>
<evidence type="ECO:0008006" key="5">
    <source>
        <dbReference type="Google" id="ProtNLM"/>
    </source>
</evidence>
<feature type="region of interest" description="Disordered" evidence="2">
    <location>
        <begin position="226"/>
        <end position="246"/>
    </location>
</feature>
<sequence length="540" mass="61551">MDRLPALSRLLTSNDPPQPLELVVIENVVSLMDETIANLTAQLDKAKNERQQCQALLSPLRRMPMDVLGEIFGHVVSSAESYNQGLRWAVELCLVCRTWQDAAYATHRLWASFELQASGDWREWKRVDRWMKLSGALPKKISVYSNQDICHQWMRSPALPCQLAVPRLARLLAEGQTIHTLSISCPHSRCVGHLCAAVGMVTSKQSRPWDGIECLHIEVRQTWTESSSPEHTIRSPGDSDPDSDAEEEVSFLQQLPLVKSFHLNTPSSATDPNIAIPNVFLSNLTTLSIDNDWDGCAVVKILRLLHQGNLEQLIFGCKSGFVEHLNAYTEGEAKWVEGIPCNPKKMFVLPHLRILKFHDLHPSAFKIALFFKAPSLVELELGFRDVEDVDIPSDENSNVFEVDCEDMLDDIPVFIERSSCQASLRRLTFSGGLKLHMHDLEDWLIKKWLPSLSRLTFDGVYLPPEFFKALQDRYYDHDLDLDHILAIELLNLPTECHCLGLYLRELRRMVRPGDRSYLSDTDIVVTIKEREESRRCYTLE</sequence>
<feature type="coiled-coil region" evidence="1">
    <location>
        <begin position="29"/>
        <end position="56"/>
    </location>
</feature>
<evidence type="ECO:0000313" key="4">
    <source>
        <dbReference type="Proteomes" id="UP000298030"/>
    </source>
</evidence>
<reference evidence="3 4" key="1">
    <citation type="journal article" date="2019" name="Nat. Ecol. Evol.">
        <title>Megaphylogeny resolves global patterns of mushroom evolution.</title>
        <authorList>
            <person name="Varga T."/>
            <person name="Krizsan K."/>
            <person name="Foldi C."/>
            <person name="Dima B."/>
            <person name="Sanchez-Garcia M."/>
            <person name="Sanchez-Ramirez S."/>
            <person name="Szollosi G.J."/>
            <person name="Szarkandi J.G."/>
            <person name="Papp V."/>
            <person name="Albert L."/>
            <person name="Andreopoulos W."/>
            <person name="Angelini C."/>
            <person name="Antonin V."/>
            <person name="Barry K.W."/>
            <person name="Bougher N.L."/>
            <person name="Buchanan P."/>
            <person name="Buyck B."/>
            <person name="Bense V."/>
            <person name="Catcheside P."/>
            <person name="Chovatia M."/>
            <person name="Cooper J."/>
            <person name="Damon W."/>
            <person name="Desjardin D."/>
            <person name="Finy P."/>
            <person name="Geml J."/>
            <person name="Haridas S."/>
            <person name="Hughes K."/>
            <person name="Justo A."/>
            <person name="Karasinski D."/>
            <person name="Kautmanova I."/>
            <person name="Kiss B."/>
            <person name="Kocsube S."/>
            <person name="Kotiranta H."/>
            <person name="LaButti K.M."/>
            <person name="Lechner B.E."/>
            <person name="Liimatainen K."/>
            <person name="Lipzen A."/>
            <person name="Lukacs Z."/>
            <person name="Mihaltcheva S."/>
            <person name="Morgado L.N."/>
            <person name="Niskanen T."/>
            <person name="Noordeloos M.E."/>
            <person name="Ohm R.A."/>
            <person name="Ortiz-Santana B."/>
            <person name="Ovrebo C."/>
            <person name="Racz N."/>
            <person name="Riley R."/>
            <person name="Savchenko A."/>
            <person name="Shiryaev A."/>
            <person name="Soop K."/>
            <person name="Spirin V."/>
            <person name="Szebenyi C."/>
            <person name="Tomsovsky M."/>
            <person name="Tulloss R.E."/>
            <person name="Uehling J."/>
            <person name="Grigoriev I.V."/>
            <person name="Vagvolgyi C."/>
            <person name="Papp T."/>
            <person name="Martin F.M."/>
            <person name="Miettinen O."/>
            <person name="Hibbett D.S."/>
            <person name="Nagy L.G."/>
        </authorList>
    </citation>
    <scope>NUCLEOTIDE SEQUENCE [LARGE SCALE GENOMIC DNA]</scope>
    <source>
        <strain evidence="3 4">FP101781</strain>
    </source>
</reference>
<keyword evidence="1" id="KW-0175">Coiled coil</keyword>
<gene>
    <name evidence="3" type="ORF">FA13DRAFT_1734563</name>
</gene>
<protein>
    <recommendedName>
        <fullName evidence="5">F-box domain-containing protein</fullName>
    </recommendedName>
</protein>